<feature type="compositionally biased region" description="Basic and acidic residues" evidence="2">
    <location>
        <begin position="222"/>
        <end position="239"/>
    </location>
</feature>
<comment type="caution">
    <text evidence="4">The sequence shown here is derived from an EMBL/GenBank/DDBJ whole genome shotgun (WGS) entry which is preliminary data.</text>
</comment>
<protein>
    <submittedName>
        <fullName evidence="4">Phage tail length tape-measure protein</fullName>
    </submittedName>
</protein>
<dbReference type="AlphaFoldDB" id="A0A085JGW3"/>
<dbReference type="InterPro" id="IPR009628">
    <property type="entry name" value="Phage_tape_measure_N"/>
</dbReference>
<dbReference type="Proteomes" id="UP000028602">
    <property type="component" value="Unassembled WGS sequence"/>
</dbReference>
<feature type="domain" description="Bacteriophage tail tape measure N-terminal" evidence="3">
    <location>
        <begin position="368"/>
        <end position="571"/>
    </location>
</feature>
<evidence type="ECO:0000259" key="3">
    <source>
        <dbReference type="Pfam" id="PF06791"/>
    </source>
</evidence>
<evidence type="ECO:0000313" key="4">
    <source>
        <dbReference type="EMBL" id="KFD19709.1"/>
    </source>
</evidence>
<dbReference type="Pfam" id="PF06791">
    <property type="entry name" value="TMP_2"/>
    <property type="match status" value="1"/>
</dbReference>
<organism evidence="4 5">
    <name type="scientific">Tatumella ptyseos ATCC 33301</name>
    <dbReference type="NCBI Taxonomy" id="1005995"/>
    <lineage>
        <taxon>Bacteria</taxon>
        <taxon>Pseudomonadati</taxon>
        <taxon>Pseudomonadota</taxon>
        <taxon>Gammaproteobacteria</taxon>
        <taxon>Enterobacterales</taxon>
        <taxon>Erwiniaceae</taxon>
        <taxon>Tatumella</taxon>
    </lineage>
</organism>
<gene>
    <name evidence="4" type="ORF">GTPT_1640</name>
</gene>
<proteinExistence type="predicted"/>
<evidence type="ECO:0000256" key="2">
    <source>
        <dbReference type="SAM" id="MobiDB-lite"/>
    </source>
</evidence>
<keyword evidence="5" id="KW-1185">Reference proteome</keyword>
<reference evidence="4 5" key="1">
    <citation type="submission" date="2014-05" db="EMBL/GenBank/DDBJ databases">
        <title>ATOL: Assembling a taxonomically balanced genome-scale reconstruction of the evolutionary history of the Enterobacteriaceae.</title>
        <authorList>
            <person name="Plunkett G.III."/>
            <person name="Neeno-Eckwall E.C."/>
            <person name="Glasner J.D."/>
            <person name="Perna N.T."/>
        </authorList>
    </citation>
    <scope>NUCLEOTIDE SEQUENCE [LARGE SCALE GENOMIC DNA]</scope>
    <source>
        <strain evidence="4 5">ATCC 33301</strain>
    </source>
</reference>
<keyword evidence="1" id="KW-0175">Coiled coil</keyword>
<dbReference type="Pfam" id="PF24622">
    <property type="entry name" value="TMP_4"/>
    <property type="match status" value="1"/>
</dbReference>
<name>A0A085JGW3_9GAMM</name>
<accession>A0A085JGW3</accession>
<evidence type="ECO:0000256" key="1">
    <source>
        <dbReference type="SAM" id="Coils"/>
    </source>
</evidence>
<dbReference type="eggNOG" id="COG1196">
    <property type="taxonomic scope" value="Bacteria"/>
</dbReference>
<evidence type="ECO:0000313" key="5">
    <source>
        <dbReference type="Proteomes" id="UP000028602"/>
    </source>
</evidence>
<feature type="coiled-coil region" evidence="1">
    <location>
        <begin position="808"/>
        <end position="862"/>
    </location>
</feature>
<sequence>MPGEKQMAEQTSRLAVIIDSSGAQKSAETLASALDNLSQEGKKAETATDNLSSATKDLNSWLKQGPKAASDASKAIEDEAKSLNSLLEKIRPTNKALSQLDSMSKQLSQSFSKGLINESQFNTYDKILGNLVDKYEKVDDELTGIAQAEREAAAAAKATQQAHEAEALALQKMLDKLDPVSASVRRLEQDQQSLQSALSSGRISGEEYDKYSESIARARKEVTGEAQAERDAAKAREQQEQSFQRMLDKIDPVSSALRNLEKQQNDLSAALSSGKISAGQYGLYAQKVDEARREVNGEAQAERDAAKAHDAQVASLQRLLAQLDPLGESFRKLSQQQQQLDDAKSSGMLSTDRYTELSAALTKTRDELQKTAEVSHTTAHAMQMLPMQMSYILSGLASGQSPFMVLIQQGGWLTGMFGGLGATIKGVGTYVAGLVNPFTVAAAAVGVLGLAYYEGAAEQEEFRKSLILTGNQVGKTSGQLSEMAATISNVTGSTHGQAASVINQVVSAGNIAGDSLQKVSSAIVSISDATGQATDKLVSDFSNIANDPVAAVTKLNDQYHFLTLATYNQIKALQDEGNQQDAARVANDAYANALTQRAGEIKNSLGTLETIWNSVGEAAKGAWDSMLDIGRGQTLQQQIANVQKQISDIQGNVKPGAFGLGGIGDDGVQNKQLAALKSQLLFLQSQATTQDVLNGFVDKHNQAQQAGIKAQEYIDNLQQQSLSNAEKRTKEQNLLTEALEKTRAAGTSISAAEEAQLRQDIDNKYKDPAAPKQRQGKAYTEDAGSRLVDQIDQQTAALSAQLNTTEKLSSVTQQRVKFEQQLAEIQRKVANSQPITADQQSLLNHQKEIQQAYDRQEALQKSVTTLDDYRKMMLEIAPKEQKQNDVLQKRLDILKQMVALKKLSPEDASKQASDLISKSVLPDSVISGVNAAGGTLKSGATNSDLSGQGMNMIGLQSNPQLETIAKLRKAQTDYASWLNSQEKAINSASFANEQDRQKALMDVQSKGAANQQAISLALHKTEMESAQTSFSTITDSMGTMFGQQSGMYKAAFATQKAFAIAQAGIQLPMAMAQAMANLPFPANLAAVANVVALMSTITSSITSVAANGFQSGGYTGNGGVSDIAGVVHGQEFVMDAAATKRIGVSNLEAIRRNGLDATLSRSGFGTGAKNVSNSTATTNQTQHVTQQISINGNPSDATIQLVQQAAKQGAQQGYKMVAGDLAAGKGQVHKSLTAGYNTSRRTG</sequence>
<feature type="region of interest" description="Disordered" evidence="2">
    <location>
        <begin position="222"/>
        <end position="241"/>
    </location>
</feature>
<dbReference type="EMBL" id="JMPR01000028">
    <property type="protein sequence ID" value="KFD19709.1"/>
    <property type="molecule type" value="Genomic_DNA"/>
</dbReference>